<sequence>MATVAPSRVRTGRGVEIALLLLALTLGIGGYALVGLATGGALPAGFGGYAATLAAIAVGLHLILRWRAPYADPLILPIVMALNGIGLAMIHRIDLRLDARGLTAGFGDRQELWTIIGAVCAAAVLILLRDHRTLRRYTYTAMVVGLVLLVLPMLPGLGVNINGAQVWVRVGPFSVQPAEFAKIALAVFFAGYLVTHRDVLTLAGPKVLGLQLPRLRDFGPIVLAWAVSILVLVRQTDLGSSLLFFGLFVAMLYVATERWSWILIGLLMFAAGAVLAANIFGHVGARVDVWLNALDPEIYNRDPGGSGQVVRGLFGMASGGLFGTGWGEGYPDLVPYANSDFIMASLGEELGLTGVMAILMLYLILIERGIRTGIGLRDGFGKLLASGLSFVVALQCFVVVGGVTRLIPLTGLTMPFLASGGSSLVANWIVVALLLRMSDGARRPAGEGGGGLVSTETSLEVVPAGSEPPGAEQDPGETGEFASDDQHTEVVERP</sequence>
<feature type="transmembrane region" description="Helical" evidence="7">
    <location>
        <begin position="215"/>
        <end position="232"/>
    </location>
</feature>
<evidence type="ECO:0000256" key="2">
    <source>
        <dbReference type="ARBA" id="ARBA00022692"/>
    </source>
</evidence>
<evidence type="ECO:0000313" key="8">
    <source>
        <dbReference type="EMBL" id="VZO34781.1"/>
    </source>
</evidence>
<keyword evidence="2 7" id="KW-0812">Transmembrane</keyword>
<reference evidence="8 9" key="1">
    <citation type="submission" date="2019-11" db="EMBL/GenBank/DDBJ databases">
        <authorList>
            <person name="Criscuolo A."/>
        </authorList>
    </citation>
    <scope>NUCLEOTIDE SEQUENCE [LARGE SCALE GENOMIC DNA]</scope>
    <source>
        <strain evidence="8">CIP111667</strain>
    </source>
</reference>
<protein>
    <submittedName>
        <fullName evidence="8">Lipid II flippase FtsW</fullName>
    </submittedName>
</protein>
<dbReference type="GO" id="GO:0005886">
    <property type="term" value="C:plasma membrane"/>
    <property type="evidence" value="ECO:0007669"/>
    <property type="project" value="TreeGrafter"/>
</dbReference>
<comment type="caution">
    <text evidence="8">The sequence shown here is derived from an EMBL/GenBank/DDBJ whole genome shotgun (WGS) entry which is preliminary data.</text>
</comment>
<feature type="transmembrane region" description="Helical" evidence="7">
    <location>
        <begin position="44"/>
        <end position="62"/>
    </location>
</feature>
<feature type="transmembrane region" description="Helical" evidence="7">
    <location>
        <begin position="112"/>
        <end position="128"/>
    </location>
</feature>
<dbReference type="EMBL" id="CACRYJ010000004">
    <property type="protein sequence ID" value="VZO34781.1"/>
    <property type="molecule type" value="Genomic_DNA"/>
</dbReference>
<feature type="transmembrane region" description="Helical" evidence="7">
    <location>
        <begin position="17"/>
        <end position="38"/>
    </location>
</feature>
<feature type="transmembrane region" description="Helical" evidence="7">
    <location>
        <begin position="238"/>
        <end position="255"/>
    </location>
</feature>
<dbReference type="GO" id="GO:0032153">
    <property type="term" value="C:cell division site"/>
    <property type="evidence" value="ECO:0007669"/>
    <property type="project" value="TreeGrafter"/>
</dbReference>
<keyword evidence="3" id="KW-0133">Cell shape</keyword>
<organism evidence="8 9">
    <name type="scientific">Occultella aeris</name>
    <dbReference type="NCBI Taxonomy" id="2761496"/>
    <lineage>
        <taxon>Bacteria</taxon>
        <taxon>Bacillati</taxon>
        <taxon>Actinomycetota</taxon>
        <taxon>Actinomycetes</taxon>
        <taxon>Micrococcales</taxon>
        <taxon>Ruaniaceae</taxon>
        <taxon>Occultella</taxon>
    </lineage>
</organism>
<feature type="transmembrane region" description="Helical" evidence="7">
    <location>
        <begin position="262"/>
        <end position="281"/>
    </location>
</feature>
<evidence type="ECO:0000256" key="1">
    <source>
        <dbReference type="ARBA" id="ARBA00004141"/>
    </source>
</evidence>
<dbReference type="Pfam" id="PF01098">
    <property type="entry name" value="FTSW_RODA_SPOVE"/>
    <property type="match status" value="1"/>
</dbReference>
<comment type="subcellular location">
    <subcellularLocation>
        <location evidence="1">Membrane</location>
        <topology evidence="1">Multi-pass membrane protein</topology>
    </subcellularLocation>
</comment>
<evidence type="ECO:0000256" key="3">
    <source>
        <dbReference type="ARBA" id="ARBA00022960"/>
    </source>
</evidence>
<dbReference type="PANTHER" id="PTHR30474:SF3">
    <property type="entry name" value="PEPTIDOGLYCAN GLYCOSYLTRANSFERASE RODA"/>
    <property type="match status" value="1"/>
</dbReference>
<keyword evidence="5 7" id="KW-0472">Membrane</keyword>
<feature type="transmembrane region" description="Helical" evidence="7">
    <location>
        <begin position="140"/>
        <end position="161"/>
    </location>
</feature>
<feature type="transmembrane region" description="Helical" evidence="7">
    <location>
        <begin position="416"/>
        <end position="435"/>
    </location>
</feature>
<feature type="transmembrane region" description="Helical" evidence="7">
    <location>
        <begin position="173"/>
        <end position="194"/>
    </location>
</feature>
<gene>
    <name evidence="8" type="primary">ftsW_1</name>
    <name evidence="8" type="ORF">HALOF300_00050</name>
</gene>
<dbReference type="AlphaFoldDB" id="A0A7M4DD62"/>
<evidence type="ECO:0000256" key="7">
    <source>
        <dbReference type="SAM" id="Phobius"/>
    </source>
</evidence>
<dbReference type="GO" id="GO:0051301">
    <property type="term" value="P:cell division"/>
    <property type="evidence" value="ECO:0007669"/>
    <property type="project" value="InterPro"/>
</dbReference>
<feature type="region of interest" description="Disordered" evidence="6">
    <location>
        <begin position="443"/>
        <end position="494"/>
    </location>
</feature>
<dbReference type="PANTHER" id="PTHR30474">
    <property type="entry name" value="CELL CYCLE PROTEIN"/>
    <property type="match status" value="1"/>
</dbReference>
<evidence type="ECO:0000256" key="4">
    <source>
        <dbReference type="ARBA" id="ARBA00022989"/>
    </source>
</evidence>
<dbReference type="RefSeq" id="WP_156738650.1">
    <property type="nucleotide sequence ID" value="NZ_CACRYJ010000004.1"/>
</dbReference>
<evidence type="ECO:0000313" key="9">
    <source>
        <dbReference type="Proteomes" id="UP000419743"/>
    </source>
</evidence>
<evidence type="ECO:0000256" key="6">
    <source>
        <dbReference type="SAM" id="MobiDB-lite"/>
    </source>
</evidence>
<dbReference type="Proteomes" id="UP000419743">
    <property type="component" value="Unassembled WGS sequence"/>
</dbReference>
<feature type="transmembrane region" description="Helical" evidence="7">
    <location>
        <begin position="74"/>
        <end position="92"/>
    </location>
</feature>
<feature type="transmembrane region" description="Helical" evidence="7">
    <location>
        <begin position="383"/>
        <end position="404"/>
    </location>
</feature>
<evidence type="ECO:0000256" key="5">
    <source>
        <dbReference type="ARBA" id="ARBA00023136"/>
    </source>
</evidence>
<dbReference type="InterPro" id="IPR001182">
    <property type="entry name" value="FtsW/RodA"/>
</dbReference>
<dbReference type="GO" id="GO:0008360">
    <property type="term" value="P:regulation of cell shape"/>
    <property type="evidence" value="ECO:0007669"/>
    <property type="project" value="UniProtKB-KW"/>
</dbReference>
<name>A0A7M4DD62_9MICO</name>
<feature type="transmembrane region" description="Helical" evidence="7">
    <location>
        <begin position="341"/>
        <end position="363"/>
    </location>
</feature>
<accession>A0A7M4DD62</accession>
<feature type="compositionally biased region" description="Basic and acidic residues" evidence="6">
    <location>
        <begin position="484"/>
        <end position="494"/>
    </location>
</feature>
<keyword evidence="9" id="KW-1185">Reference proteome</keyword>
<dbReference type="GO" id="GO:0015648">
    <property type="term" value="F:lipid-linked peptidoglycan transporter activity"/>
    <property type="evidence" value="ECO:0007669"/>
    <property type="project" value="TreeGrafter"/>
</dbReference>
<proteinExistence type="predicted"/>
<keyword evidence="4 7" id="KW-1133">Transmembrane helix</keyword>